<reference evidence="2 3" key="1">
    <citation type="submission" date="2018-04" db="EMBL/GenBank/DDBJ databases">
        <authorList>
            <person name="Vogel A."/>
        </authorList>
    </citation>
    <scope>NUCLEOTIDE SEQUENCE [LARGE SCALE GENOMIC DNA]</scope>
</reference>
<feature type="transmembrane region" description="Helical" evidence="1">
    <location>
        <begin position="51"/>
        <end position="77"/>
    </location>
</feature>
<dbReference type="EMBL" id="OOIL02006764">
    <property type="protein sequence ID" value="VFR01478.1"/>
    <property type="molecule type" value="Genomic_DNA"/>
</dbReference>
<proteinExistence type="predicted"/>
<feature type="transmembrane region" description="Helical" evidence="1">
    <location>
        <begin position="24"/>
        <end position="45"/>
    </location>
</feature>
<organism evidence="2 3">
    <name type="scientific">Cuscuta campestris</name>
    <dbReference type="NCBI Taxonomy" id="132261"/>
    <lineage>
        <taxon>Eukaryota</taxon>
        <taxon>Viridiplantae</taxon>
        <taxon>Streptophyta</taxon>
        <taxon>Embryophyta</taxon>
        <taxon>Tracheophyta</taxon>
        <taxon>Spermatophyta</taxon>
        <taxon>Magnoliopsida</taxon>
        <taxon>eudicotyledons</taxon>
        <taxon>Gunneridae</taxon>
        <taxon>Pentapetalae</taxon>
        <taxon>asterids</taxon>
        <taxon>lamiids</taxon>
        <taxon>Solanales</taxon>
        <taxon>Convolvulaceae</taxon>
        <taxon>Cuscuteae</taxon>
        <taxon>Cuscuta</taxon>
        <taxon>Cuscuta subgen. Grammica</taxon>
        <taxon>Cuscuta sect. Cleistogrammica</taxon>
    </lineage>
</organism>
<keyword evidence="1" id="KW-1133">Transmembrane helix</keyword>
<evidence type="ECO:0000313" key="2">
    <source>
        <dbReference type="EMBL" id="VFR01478.1"/>
    </source>
</evidence>
<name>A0A484NM74_9ASTE</name>
<dbReference type="AlphaFoldDB" id="A0A484NM74"/>
<accession>A0A484NM74</accession>
<dbReference type="Proteomes" id="UP000595140">
    <property type="component" value="Unassembled WGS sequence"/>
</dbReference>
<sequence length="110" mass="12550">MIPQLFAYAINFPIQKFLQAQKKVLVMAWISAAVLLLHAFFSWLLMMKLEWGLVGGAVTLNSSWWLIVISQLIYIFVSKSDGAWDGFSWQAFQDLFGFVKLSLASAVMLW</sequence>
<protein>
    <recommendedName>
        <fullName evidence="4">Polysaccharide biosynthesis protein C-terminal domain-containing protein</fullName>
    </recommendedName>
</protein>
<evidence type="ECO:0000256" key="1">
    <source>
        <dbReference type="SAM" id="Phobius"/>
    </source>
</evidence>
<gene>
    <name evidence="2" type="ORF">CCAM_LOCUS43253</name>
</gene>
<dbReference type="OrthoDB" id="2126698at2759"/>
<keyword evidence="1" id="KW-0472">Membrane</keyword>
<evidence type="ECO:0000313" key="3">
    <source>
        <dbReference type="Proteomes" id="UP000595140"/>
    </source>
</evidence>
<evidence type="ECO:0008006" key="4">
    <source>
        <dbReference type="Google" id="ProtNLM"/>
    </source>
</evidence>
<dbReference type="PANTHER" id="PTHR11206">
    <property type="entry name" value="MULTIDRUG RESISTANCE PROTEIN"/>
    <property type="match status" value="1"/>
</dbReference>
<keyword evidence="1" id="KW-0812">Transmembrane</keyword>
<keyword evidence="3" id="KW-1185">Reference proteome</keyword>